<name>A0A3N0CGU7_9ACTN</name>
<protein>
    <recommendedName>
        <fullName evidence="2">histidine kinase</fullName>
        <ecNumber evidence="2">2.7.13.3</ecNumber>
    </recommendedName>
</protein>
<dbReference type="Gene3D" id="3.30.565.10">
    <property type="entry name" value="Histidine kinase-like ATPase, C-terminal domain"/>
    <property type="match status" value="1"/>
</dbReference>
<keyword evidence="3" id="KW-0597">Phosphoprotein</keyword>
<organism evidence="11 12">
    <name type="scientific">Nocardioides marmoriginsengisoli</name>
    <dbReference type="NCBI Taxonomy" id="661483"/>
    <lineage>
        <taxon>Bacteria</taxon>
        <taxon>Bacillati</taxon>
        <taxon>Actinomycetota</taxon>
        <taxon>Actinomycetes</taxon>
        <taxon>Propionibacteriales</taxon>
        <taxon>Nocardioidaceae</taxon>
        <taxon>Nocardioides</taxon>
    </lineage>
</organism>
<evidence type="ECO:0000313" key="12">
    <source>
        <dbReference type="Proteomes" id="UP000267128"/>
    </source>
</evidence>
<evidence type="ECO:0000259" key="10">
    <source>
        <dbReference type="Pfam" id="PF07730"/>
    </source>
</evidence>
<dbReference type="EMBL" id="RJSE01000007">
    <property type="protein sequence ID" value="RNL62243.1"/>
    <property type="molecule type" value="Genomic_DNA"/>
</dbReference>
<comment type="catalytic activity">
    <reaction evidence="1">
        <text>ATP + protein L-histidine = ADP + protein N-phospho-L-histidine.</text>
        <dbReference type="EC" id="2.7.13.3"/>
    </reaction>
</comment>
<evidence type="ECO:0000256" key="5">
    <source>
        <dbReference type="ARBA" id="ARBA00022741"/>
    </source>
</evidence>
<evidence type="ECO:0000256" key="3">
    <source>
        <dbReference type="ARBA" id="ARBA00022553"/>
    </source>
</evidence>
<keyword evidence="8" id="KW-0902">Two-component regulatory system</keyword>
<dbReference type="SUPFAM" id="SSF55874">
    <property type="entry name" value="ATPase domain of HSP90 chaperone/DNA topoisomerase II/histidine kinase"/>
    <property type="match status" value="1"/>
</dbReference>
<feature type="transmembrane region" description="Helical" evidence="9">
    <location>
        <begin position="169"/>
        <end position="189"/>
    </location>
</feature>
<keyword evidence="7" id="KW-0067">ATP-binding</keyword>
<keyword evidence="6" id="KW-0418">Kinase</keyword>
<dbReference type="Pfam" id="PF07730">
    <property type="entry name" value="HisKA_3"/>
    <property type="match status" value="1"/>
</dbReference>
<keyword evidence="12" id="KW-1185">Reference proteome</keyword>
<evidence type="ECO:0000313" key="11">
    <source>
        <dbReference type="EMBL" id="RNL62243.1"/>
    </source>
</evidence>
<keyword evidence="5" id="KW-0547">Nucleotide-binding</keyword>
<gene>
    <name evidence="11" type="ORF">EFK50_10670</name>
</gene>
<evidence type="ECO:0000256" key="8">
    <source>
        <dbReference type="ARBA" id="ARBA00023012"/>
    </source>
</evidence>
<evidence type="ECO:0000256" key="4">
    <source>
        <dbReference type="ARBA" id="ARBA00022679"/>
    </source>
</evidence>
<dbReference type="AlphaFoldDB" id="A0A3N0CGU7"/>
<dbReference type="InterPro" id="IPR036890">
    <property type="entry name" value="HATPase_C_sf"/>
</dbReference>
<dbReference type="Gene3D" id="1.20.5.1930">
    <property type="match status" value="1"/>
</dbReference>
<keyword evidence="9" id="KW-0472">Membrane</keyword>
<dbReference type="GO" id="GO:0005524">
    <property type="term" value="F:ATP binding"/>
    <property type="evidence" value="ECO:0007669"/>
    <property type="project" value="UniProtKB-KW"/>
</dbReference>
<reference evidence="11 12" key="1">
    <citation type="submission" date="2018-11" db="EMBL/GenBank/DDBJ databases">
        <authorList>
            <person name="Li F."/>
        </authorList>
    </citation>
    <scope>NUCLEOTIDE SEQUENCE [LARGE SCALE GENOMIC DNA]</scope>
    <source>
        <strain evidence="11 12">Gsoil 097</strain>
    </source>
</reference>
<feature type="transmembrane region" description="Helical" evidence="9">
    <location>
        <begin position="129"/>
        <end position="149"/>
    </location>
</feature>
<dbReference type="PANTHER" id="PTHR24421:SF10">
    <property type="entry name" value="NITRATE_NITRITE SENSOR PROTEIN NARQ"/>
    <property type="match status" value="1"/>
</dbReference>
<dbReference type="InterPro" id="IPR011712">
    <property type="entry name" value="Sig_transdc_His_kin_sub3_dim/P"/>
</dbReference>
<evidence type="ECO:0000256" key="1">
    <source>
        <dbReference type="ARBA" id="ARBA00000085"/>
    </source>
</evidence>
<keyword evidence="9" id="KW-0812">Transmembrane</keyword>
<dbReference type="GO" id="GO:0016020">
    <property type="term" value="C:membrane"/>
    <property type="evidence" value="ECO:0007669"/>
    <property type="project" value="InterPro"/>
</dbReference>
<dbReference type="PANTHER" id="PTHR24421">
    <property type="entry name" value="NITRATE/NITRITE SENSOR PROTEIN NARX-RELATED"/>
    <property type="match status" value="1"/>
</dbReference>
<keyword evidence="4" id="KW-0808">Transferase</keyword>
<evidence type="ECO:0000256" key="7">
    <source>
        <dbReference type="ARBA" id="ARBA00022840"/>
    </source>
</evidence>
<evidence type="ECO:0000256" key="9">
    <source>
        <dbReference type="SAM" id="Phobius"/>
    </source>
</evidence>
<dbReference type="GO" id="GO:0046983">
    <property type="term" value="F:protein dimerization activity"/>
    <property type="evidence" value="ECO:0007669"/>
    <property type="project" value="InterPro"/>
</dbReference>
<feature type="transmembrane region" description="Helical" evidence="9">
    <location>
        <begin position="21"/>
        <end position="40"/>
    </location>
</feature>
<dbReference type="GO" id="GO:0000155">
    <property type="term" value="F:phosphorelay sensor kinase activity"/>
    <property type="evidence" value="ECO:0007669"/>
    <property type="project" value="InterPro"/>
</dbReference>
<dbReference type="Proteomes" id="UP000267128">
    <property type="component" value="Unassembled WGS sequence"/>
</dbReference>
<evidence type="ECO:0000256" key="2">
    <source>
        <dbReference type="ARBA" id="ARBA00012438"/>
    </source>
</evidence>
<comment type="caution">
    <text evidence="11">The sequence shown here is derived from an EMBL/GenBank/DDBJ whole genome shotgun (WGS) entry which is preliminary data.</text>
</comment>
<feature type="transmembrane region" description="Helical" evidence="9">
    <location>
        <begin position="60"/>
        <end position="78"/>
    </location>
</feature>
<sequence length="418" mass="44179">MSGQSDRMQPDVHDFRERLRAVPVAYWVLAGVLGAALYILGSVTPQAYGVFGNGMNAEEFFRQLAGIGVLLAAASPVIALVAPRTALATAVTLPVILFLLANQHQWPFTMFLAVLAVAVCTMRDRQVLAWLFGLFAMVFPISLVFWGSMVTPDGALIDLRSYGDPFDSLVTVTLYAIGVLLALGAGALFRSRVAAGVAGRRALARAGQVEEQATVVGERARLARDLHDVVAHHVSLIAVRAETAPYTNTDLDEPARAVLAEIAADARLALDELRGVLGILGRSGGDAERMPQPGWSDIGALVERSRGAGSVVMVRGDGADSGDVAPSVGYAAYRVVQEALTNARKHAPGRPVTVSLTRTDPMVVVRVGTPLRGDAVDDGIGHGLLGMRERVESLDGRLMAGAVDDEFVVEATLPQGTA</sequence>
<dbReference type="EC" id="2.7.13.3" evidence="2"/>
<dbReference type="InterPro" id="IPR050482">
    <property type="entry name" value="Sensor_HK_TwoCompSys"/>
</dbReference>
<feature type="domain" description="Signal transduction histidine kinase subgroup 3 dimerisation and phosphoacceptor" evidence="10">
    <location>
        <begin position="218"/>
        <end position="280"/>
    </location>
</feature>
<keyword evidence="9" id="KW-1133">Transmembrane helix</keyword>
<dbReference type="OrthoDB" id="227596at2"/>
<dbReference type="CDD" id="cd16917">
    <property type="entry name" value="HATPase_UhpB-NarQ-NarX-like"/>
    <property type="match status" value="1"/>
</dbReference>
<accession>A0A3N0CGU7</accession>
<evidence type="ECO:0000256" key="6">
    <source>
        <dbReference type="ARBA" id="ARBA00022777"/>
    </source>
</evidence>
<proteinExistence type="predicted"/>